<feature type="non-terminal residue" evidence="8">
    <location>
        <position position="1"/>
    </location>
</feature>
<dbReference type="InterPro" id="IPR001309">
    <property type="entry name" value="Pept_C14_p20"/>
</dbReference>
<keyword evidence="3" id="KW-0053">Apoptosis</keyword>
<evidence type="ECO:0000313" key="9">
    <source>
        <dbReference type="Proteomes" id="UP000288716"/>
    </source>
</evidence>
<dbReference type="PANTHER" id="PTHR47901:SF8">
    <property type="entry name" value="CASPASE-3"/>
    <property type="match status" value="1"/>
</dbReference>
<dbReference type="GO" id="GO:0006508">
    <property type="term" value="P:proteolysis"/>
    <property type="evidence" value="ECO:0007669"/>
    <property type="project" value="UniProtKB-KW"/>
</dbReference>
<evidence type="ECO:0000313" key="8">
    <source>
        <dbReference type="EMBL" id="RWS22902.1"/>
    </source>
</evidence>
<proteinExistence type="inferred from homology"/>
<keyword evidence="9" id="KW-1185">Reference proteome</keyword>
<reference evidence="8 9" key="1">
    <citation type="journal article" date="2018" name="Gigascience">
        <title>Genomes of trombidid mites reveal novel predicted allergens and laterally-transferred genes associated with secondary metabolism.</title>
        <authorList>
            <person name="Dong X."/>
            <person name="Chaisiri K."/>
            <person name="Xia D."/>
            <person name="Armstrong S.D."/>
            <person name="Fang Y."/>
            <person name="Donnelly M.J."/>
            <person name="Kadowaki T."/>
            <person name="McGarry J.W."/>
            <person name="Darby A.C."/>
            <person name="Makepeace B.L."/>
        </authorList>
    </citation>
    <scope>NUCLEOTIDE SEQUENCE [LARGE SCALE GENOMIC DNA]</scope>
    <source>
        <strain evidence="8">UoL-UT</strain>
    </source>
</reference>
<dbReference type="Gene3D" id="3.40.50.1460">
    <property type="match status" value="2"/>
</dbReference>
<dbReference type="GO" id="GO:0006915">
    <property type="term" value="P:apoptotic process"/>
    <property type="evidence" value="ECO:0007669"/>
    <property type="project" value="UniProtKB-KW"/>
</dbReference>
<keyword evidence="2" id="KW-0645">Protease</keyword>
<dbReference type="SMART" id="SM00115">
    <property type="entry name" value="CASc"/>
    <property type="match status" value="1"/>
</dbReference>
<dbReference type="EMBL" id="NCKV01007615">
    <property type="protein sequence ID" value="RWS22902.1"/>
    <property type="molecule type" value="Genomic_DNA"/>
</dbReference>
<accession>A0A443S5T5</accession>
<dbReference type="InterPro" id="IPR002398">
    <property type="entry name" value="Pept_C14"/>
</dbReference>
<comment type="similarity">
    <text evidence="1 5">Belongs to the peptidase C14A family.</text>
</comment>
<feature type="domain" description="Caspase family p20" evidence="7">
    <location>
        <begin position="130"/>
        <end position="164"/>
    </location>
</feature>
<feature type="domain" description="Caspase family p10" evidence="6">
    <location>
        <begin position="28"/>
        <end position="106"/>
    </location>
</feature>
<dbReference type="Pfam" id="PF00656">
    <property type="entry name" value="Peptidase_C14"/>
    <property type="match status" value="2"/>
</dbReference>
<dbReference type="InterPro" id="IPR002138">
    <property type="entry name" value="Pept_C14_p10"/>
</dbReference>
<organism evidence="8 9">
    <name type="scientific">Leptotrombidium deliense</name>
    <dbReference type="NCBI Taxonomy" id="299467"/>
    <lineage>
        <taxon>Eukaryota</taxon>
        <taxon>Metazoa</taxon>
        <taxon>Ecdysozoa</taxon>
        <taxon>Arthropoda</taxon>
        <taxon>Chelicerata</taxon>
        <taxon>Arachnida</taxon>
        <taxon>Acari</taxon>
        <taxon>Acariformes</taxon>
        <taxon>Trombidiformes</taxon>
        <taxon>Prostigmata</taxon>
        <taxon>Anystina</taxon>
        <taxon>Parasitengona</taxon>
        <taxon>Trombiculoidea</taxon>
        <taxon>Trombiculidae</taxon>
        <taxon>Leptotrombidium</taxon>
    </lineage>
</organism>
<evidence type="ECO:0000256" key="5">
    <source>
        <dbReference type="RuleBase" id="RU003971"/>
    </source>
</evidence>
<dbReference type="InterPro" id="IPR015917">
    <property type="entry name" value="Pept_C14A"/>
</dbReference>
<keyword evidence="4" id="KW-0378">Hydrolase</keyword>
<dbReference type="STRING" id="299467.A0A443S5T5"/>
<sequence>YPPLEDKYLNSGFIEIGDHRPKVRDRVKDTIAMWSTSYGFRSYRRTKNGTRFVNALYNAISKYCYEKEITEILRIVQTESDNIDNYGSAQVTEMQLIGFEKHFYFPRSNVNQSSAKTDLKRYNYKISLKQIGLCMIFNMEKFKYKYLDERTGSSIDAKNLEMLFTRCWLEYGKYIINKQSPVRDIILTYGGGVNHATMREMLVGTRLAEYIFHNAMFTKCNFVDAEIMDFIRMTSVVWDKVGLSAGPNMHAVGVRKFLFPLKFDKVFGDEAYDLSSNPRGFAISIGHSEIPSTVKDEYIRIVAEKLKFEIISEPRMTKRKLFEYIKKIKSDKRLKNHKAFILNIVGRVEGEIFYAKDNQQINMIHLIQMFNDDDCPYLSGKPKFIIFANDGYTTTREEYRTDEEILLCNDMEKIFDKTLDLRRYTGGCHVHYHTPFAVFEMINEYEKQIQYLHDTHVQFTDSVLKAMNNVTSIAGKSNMEKKFPFNKIYDDVERGLCKTEDDITPKYEFDFSDIVTKNAAKFSSYVFKQTDYEYFYEIRETVFKYSPTKHRNRQSIPQSSEVSACYCQWH</sequence>
<gene>
    <name evidence="8" type="ORF">B4U80_13467</name>
</gene>
<feature type="domain" description="Caspase family p20" evidence="7">
    <location>
        <begin position="304"/>
        <end position="387"/>
    </location>
</feature>
<dbReference type="Proteomes" id="UP000288716">
    <property type="component" value="Unassembled WGS sequence"/>
</dbReference>
<dbReference type="SUPFAM" id="SSF52129">
    <property type="entry name" value="Caspase-like"/>
    <property type="match status" value="3"/>
</dbReference>
<dbReference type="GO" id="GO:0004197">
    <property type="term" value="F:cysteine-type endopeptidase activity"/>
    <property type="evidence" value="ECO:0007669"/>
    <property type="project" value="InterPro"/>
</dbReference>
<dbReference type="AlphaFoldDB" id="A0A443S5T5"/>
<evidence type="ECO:0000259" key="6">
    <source>
        <dbReference type="PROSITE" id="PS50207"/>
    </source>
</evidence>
<dbReference type="InterPro" id="IPR029030">
    <property type="entry name" value="Caspase-like_dom_sf"/>
</dbReference>
<name>A0A443S5T5_9ACAR</name>
<dbReference type="VEuPathDB" id="VectorBase:LDEU009138"/>
<evidence type="ECO:0000256" key="4">
    <source>
        <dbReference type="ARBA" id="ARBA00022801"/>
    </source>
</evidence>
<dbReference type="PROSITE" id="PS50207">
    <property type="entry name" value="CASPASE_P10"/>
    <property type="match status" value="1"/>
</dbReference>
<dbReference type="PROSITE" id="PS50208">
    <property type="entry name" value="CASPASE_P20"/>
    <property type="match status" value="2"/>
</dbReference>
<evidence type="ECO:0000256" key="2">
    <source>
        <dbReference type="ARBA" id="ARBA00022670"/>
    </source>
</evidence>
<dbReference type="Gene3D" id="3.30.70.1470">
    <property type="entry name" value="Caspase-like"/>
    <property type="match status" value="1"/>
</dbReference>
<dbReference type="InterPro" id="IPR011600">
    <property type="entry name" value="Pept_C14_caspase"/>
</dbReference>
<evidence type="ECO:0000256" key="3">
    <source>
        <dbReference type="ARBA" id="ARBA00022703"/>
    </source>
</evidence>
<evidence type="ECO:0000256" key="1">
    <source>
        <dbReference type="ARBA" id="ARBA00010134"/>
    </source>
</evidence>
<comment type="caution">
    <text evidence="8">The sequence shown here is derived from an EMBL/GenBank/DDBJ whole genome shotgun (WGS) entry which is preliminary data.</text>
</comment>
<protein>
    <submittedName>
        <fullName evidence="8">Uncharacterized protein</fullName>
    </submittedName>
</protein>
<dbReference type="PANTHER" id="PTHR47901">
    <property type="entry name" value="CASPASE RECRUITMENT DOMAIN-CONTAINING PROTEIN 18"/>
    <property type="match status" value="1"/>
</dbReference>
<evidence type="ECO:0000259" key="7">
    <source>
        <dbReference type="PROSITE" id="PS50208"/>
    </source>
</evidence>